<sequence>MKDPEIPFDQLTRFVRVRSEPDARFVEFDFAIGHPELFVELVLPQAAFATFCQCQRVVQMDAAMCQAVDEDAAKWRYGDVGRREANDRE</sequence>
<gene>
    <name evidence="1" type="ORF">HB13667_15435</name>
</gene>
<name>A0A0N8HF58_PSEPU</name>
<dbReference type="EMBL" id="LKKS01000098">
    <property type="protein sequence ID" value="KPM63252.1"/>
    <property type="molecule type" value="Genomic_DNA"/>
</dbReference>
<dbReference type="PIRSF" id="PIRSF000039">
    <property type="entry name" value="Phenol_monooxy_K"/>
    <property type="match status" value="1"/>
</dbReference>
<reference evidence="1 2" key="1">
    <citation type="submission" date="2015-10" db="EMBL/GenBank/DDBJ databases">
        <title>Pseudomonas putida clinical strains.</title>
        <authorList>
            <person name="Molina L."/>
            <person name="Udaondo Z."/>
        </authorList>
    </citation>
    <scope>NUCLEOTIDE SEQUENCE [LARGE SCALE GENOMIC DNA]</scope>
    <source>
        <strain evidence="1 2">HB13667</strain>
    </source>
</reference>
<dbReference type="InterPro" id="IPR010353">
    <property type="entry name" value="DmpK"/>
</dbReference>
<comment type="caution">
    <text evidence="1">The sequence shown here is derived from an EMBL/GenBank/DDBJ whole genome shotgun (WGS) entry which is preliminary data.</text>
</comment>
<dbReference type="Pfam" id="PF06099">
    <property type="entry name" value="Phenol_hyd_sub"/>
    <property type="match status" value="1"/>
</dbReference>
<accession>A0A0N8HF58</accession>
<proteinExistence type="predicted"/>
<dbReference type="RefSeq" id="WP_023086562.1">
    <property type="nucleotide sequence ID" value="NZ_LKKS01000098.1"/>
</dbReference>
<dbReference type="Proteomes" id="UP000050437">
    <property type="component" value="Unassembled WGS sequence"/>
</dbReference>
<protein>
    <submittedName>
        <fullName evidence="1">Phenol hydroxylase</fullName>
    </submittedName>
</protein>
<dbReference type="AlphaFoldDB" id="A0A0N8HF58"/>
<evidence type="ECO:0000313" key="1">
    <source>
        <dbReference type="EMBL" id="KPM63252.1"/>
    </source>
</evidence>
<organism evidence="1 2">
    <name type="scientific">Pseudomonas putida</name>
    <name type="common">Arthrobacter siderocapsulatus</name>
    <dbReference type="NCBI Taxonomy" id="303"/>
    <lineage>
        <taxon>Bacteria</taxon>
        <taxon>Pseudomonadati</taxon>
        <taxon>Pseudomonadota</taxon>
        <taxon>Gammaproteobacteria</taxon>
        <taxon>Pseudomonadales</taxon>
        <taxon>Pseudomonadaceae</taxon>
        <taxon>Pseudomonas</taxon>
    </lineage>
</organism>
<evidence type="ECO:0000313" key="2">
    <source>
        <dbReference type="Proteomes" id="UP000050437"/>
    </source>
</evidence>